<protein>
    <submittedName>
        <fullName evidence="1">Uncharacterized protein</fullName>
    </submittedName>
</protein>
<dbReference type="AlphaFoldDB" id="D4XP96"/>
<comment type="caution">
    <text evidence="1">The sequence shown here is derived from an EMBL/GenBank/DDBJ whole genome shotgun (WGS) entry which is preliminary data.</text>
</comment>
<name>D4XP96_ACIHA</name>
<dbReference type="HOGENOM" id="CLU_3148339_0_0_6"/>
<accession>D4XP96</accession>
<gene>
    <name evidence="1" type="ORF">HMP0015_1538</name>
</gene>
<evidence type="ECO:0000313" key="2">
    <source>
        <dbReference type="Proteomes" id="UP000003085"/>
    </source>
</evidence>
<reference evidence="2" key="1">
    <citation type="submission" date="2010-03" db="EMBL/GenBank/DDBJ databases">
        <title>Complete sequence of Mobiluncus curtisii ATCC 43063.</title>
        <authorList>
            <person name="Muzny D."/>
            <person name="Qin X."/>
            <person name="Deng J."/>
            <person name="Jiang H."/>
            <person name="Liu Y."/>
            <person name="Qu J."/>
            <person name="Song X.-Z."/>
            <person name="Zhang L."/>
            <person name="Thornton R."/>
            <person name="Coyle M."/>
            <person name="Francisco L."/>
            <person name="Jackson L."/>
            <person name="Javaid M."/>
            <person name="Korchina V."/>
            <person name="Kovar C."/>
            <person name="Mata R."/>
            <person name="Mathew T."/>
            <person name="Ngo R."/>
            <person name="Nguyen L."/>
            <person name="Nguyen N."/>
            <person name="Okwuonu G."/>
            <person name="Ongeri F."/>
            <person name="Pham C."/>
            <person name="Simmons D."/>
            <person name="Wilczek-Boney K."/>
            <person name="Hale W."/>
            <person name="Jakkamsetti A."/>
            <person name="Pham P."/>
            <person name="Ruth R."/>
            <person name="San Lucas F."/>
            <person name="Warren J."/>
            <person name="Zhang J."/>
            <person name="Zhao Z."/>
            <person name="Zhou C."/>
            <person name="Zhu D."/>
            <person name="Lee S."/>
            <person name="Bess C."/>
            <person name="Blankenburg K."/>
            <person name="Forbes L."/>
            <person name="Fu Q."/>
            <person name="Gubbala S."/>
            <person name="Hirani K."/>
            <person name="Jayaseelan J.C."/>
            <person name="Lara F."/>
            <person name="Munidasa M."/>
            <person name="Palculict T."/>
            <person name="Patil S."/>
            <person name="Pu L.-L."/>
            <person name="Saada N."/>
            <person name="Tang L."/>
            <person name="Weissenberger G."/>
            <person name="Zhu Y."/>
            <person name="Hemphill L."/>
            <person name="Shang Y."/>
            <person name="Youmans B."/>
            <person name="Ayvaz T."/>
            <person name="Ross M."/>
            <person name="Santibanez J."/>
            <person name="Aqrawi P."/>
            <person name="Gross S."/>
            <person name="Joshi V."/>
            <person name="Fowler G."/>
            <person name="Nazareth L."/>
            <person name="Reid J."/>
            <person name="Worley K."/>
            <person name="Petrosino J."/>
            <person name="Highlander S."/>
            <person name="Gibbs R."/>
            <person name="Gibbs R."/>
        </authorList>
    </citation>
    <scope>NUCLEOTIDE SEQUENCE [LARGE SCALE GENOMIC DNA]</scope>
    <source>
        <strain evidence="2">ATCC 19194</strain>
    </source>
</reference>
<dbReference type="Proteomes" id="UP000003085">
    <property type="component" value="Unassembled WGS sequence"/>
</dbReference>
<sequence length="48" mass="5858">MENSFVPMIFFRRWLENEALILGVIEVVNYFYIHQSRIPNPFEIQRSL</sequence>
<proteinExistence type="predicted"/>
<evidence type="ECO:0000313" key="1">
    <source>
        <dbReference type="EMBL" id="EFF82977.1"/>
    </source>
</evidence>
<dbReference type="EMBL" id="ADMT01000143">
    <property type="protein sequence ID" value="EFF82977.1"/>
    <property type="molecule type" value="Genomic_DNA"/>
</dbReference>
<organism evidence="1 2">
    <name type="scientific">Acinetobacter haemolyticus ATCC 19194</name>
    <dbReference type="NCBI Taxonomy" id="707232"/>
    <lineage>
        <taxon>Bacteria</taxon>
        <taxon>Pseudomonadati</taxon>
        <taxon>Pseudomonadota</taxon>
        <taxon>Gammaproteobacteria</taxon>
        <taxon>Moraxellales</taxon>
        <taxon>Moraxellaceae</taxon>
        <taxon>Acinetobacter</taxon>
    </lineage>
</organism>